<dbReference type="SUPFAM" id="SSF55804">
    <property type="entry name" value="Phoshotransferase/anion transport protein"/>
    <property type="match status" value="1"/>
</dbReference>
<keyword evidence="6" id="KW-0808">Transferase</keyword>
<dbReference type="CDD" id="cd00211">
    <property type="entry name" value="PTS_IIA_fru"/>
    <property type="match status" value="1"/>
</dbReference>
<evidence type="ECO:0000256" key="2">
    <source>
        <dbReference type="ARBA" id="ARBA00014783"/>
    </source>
</evidence>
<dbReference type="InterPro" id="IPR016152">
    <property type="entry name" value="PTrfase/Anion_transptr"/>
</dbReference>
<proteinExistence type="predicted"/>
<protein>
    <recommendedName>
        <fullName evidence="2">Mannitol-specific phosphotransferase enzyme IIA component</fullName>
    </recommendedName>
    <alternativeName>
        <fullName evidence="10">EIIA</fullName>
    </alternativeName>
    <alternativeName>
        <fullName evidence="11">EIII</fullName>
    </alternativeName>
    <alternativeName>
        <fullName evidence="9">PTS system mannitol-specific EIIA component</fullName>
    </alternativeName>
</protein>
<keyword evidence="4" id="KW-0597">Phosphoprotein</keyword>
<dbReference type="Proteomes" id="UP000824049">
    <property type="component" value="Unassembled WGS sequence"/>
</dbReference>
<dbReference type="Pfam" id="PF00359">
    <property type="entry name" value="PTS_EIIA_2"/>
    <property type="match status" value="1"/>
</dbReference>
<evidence type="ECO:0000256" key="9">
    <source>
        <dbReference type="ARBA" id="ARBA00029908"/>
    </source>
</evidence>
<keyword evidence="8" id="KW-0418">Kinase</keyword>
<keyword evidence="7" id="KW-0598">Phosphotransferase system</keyword>
<evidence type="ECO:0000256" key="4">
    <source>
        <dbReference type="ARBA" id="ARBA00022553"/>
    </source>
</evidence>
<evidence type="ECO:0000256" key="6">
    <source>
        <dbReference type="ARBA" id="ARBA00022679"/>
    </source>
</evidence>
<feature type="domain" description="PTS EIIA type-2" evidence="12">
    <location>
        <begin position="1"/>
        <end position="135"/>
    </location>
</feature>
<comment type="function">
    <text evidence="1">The phosphoenolpyruvate-dependent sugar phosphotransferase system (sugar PTS), a major carbohydrate active transport system, catalyzes the phosphorylation of incoming sugar substrates concomitantly with their translocation across the cell membrane. The enzyme II CmtAB PTS system is involved in D-mannitol transport.</text>
</comment>
<evidence type="ECO:0000256" key="5">
    <source>
        <dbReference type="ARBA" id="ARBA00022597"/>
    </source>
</evidence>
<evidence type="ECO:0000259" key="12">
    <source>
        <dbReference type="PROSITE" id="PS51094"/>
    </source>
</evidence>
<evidence type="ECO:0000256" key="3">
    <source>
        <dbReference type="ARBA" id="ARBA00022448"/>
    </source>
</evidence>
<evidence type="ECO:0000256" key="10">
    <source>
        <dbReference type="ARBA" id="ARBA00030956"/>
    </source>
</evidence>
<keyword evidence="5 13" id="KW-0762">Sugar transport</keyword>
<evidence type="ECO:0000256" key="8">
    <source>
        <dbReference type="ARBA" id="ARBA00022777"/>
    </source>
</evidence>
<accession>A0A9D2ENW8</accession>
<dbReference type="PROSITE" id="PS00372">
    <property type="entry name" value="PTS_EIIA_TYPE_2_HIS"/>
    <property type="match status" value="1"/>
</dbReference>
<organism evidence="13 14">
    <name type="scientific">Candidatus Anaerobutyricum stercoris</name>
    <dbReference type="NCBI Taxonomy" id="2838457"/>
    <lineage>
        <taxon>Bacteria</taxon>
        <taxon>Bacillati</taxon>
        <taxon>Bacillota</taxon>
        <taxon>Clostridia</taxon>
        <taxon>Lachnospirales</taxon>
        <taxon>Lachnospiraceae</taxon>
        <taxon>Anaerobutyricum</taxon>
    </lineage>
</organism>
<keyword evidence="3" id="KW-0813">Transport</keyword>
<dbReference type="GO" id="GO:0005886">
    <property type="term" value="C:plasma membrane"/>
    <property type="evidence" value="ECO:0007669"/>
    <property type="project" value="TreeGrafter"/>
</dbReference>
<dbReference type="Gene3D" id="3.40.930.10">
    <property type="entry name" value="Mannitol-specific EII, Chain A"/>
    <property type="match status" value="1"/>
</dbReference>
<dbReference type="GO" id="GO:0090563">
    <property type="term" value="F:protein-phosphocysteine-sugar phosphotransferase activity"/>
    <property type="evidence" value="ECO:0007669"/>
    <property type="project" value="TreeGrafter"/>
</dbReference>
<evidence type="ECO:0000256" key="7">
    <source>
        <dbReference type="ARBA" id="ARBA00022683"/>
    </source>
</evidence>
<dbReference type="PANTHER" id="PTHR30181">
    <property type="entry name" value="MANNITOL PERMEASE IIC COMPONENT"/>
    <property type="match status" value="1"/>
</dbReference>
<evidence type="ECO:0000256" key="11">
    <source>
        <dbReference type="ARBA" id="ARBA00030962"/>
    </source>
</evidence>
<dbReference type="AlphaFoldDB" id="A0A9D2ENW8"/>
<evidence type="ECO:0000313" key="14">
    <source>
        <dbReference type="Proteomes" id="UP000824049"/>
    </source>
</evidence>
<evidence type="ECO:0000313" key="13">
    <source>
        <dbReference type="EMBL" id="HIZ40795.1"/>
    </source>
</evidence>
<dbReference type="PANTHER" id="PTHR30181:SF2">
    <property type="entry name" value="PTS SYSTEM MANNITOL-SPECIFIC EIICBA COMPONENT"/>
    <property type="match status" value="1"/>
</dbReference>
<name>A0A9D2ENW8_9FIRM</name>
<dbReference type="InterPro" id="IPR050893">
    <property type="entry name" value="Sugar_PTS"/>
</dbReference>
<dbReference type="InterPro" id="IPR002178">
    <property type="entry name" value="PTS_EIIA_type-2_dom"/>
</dbReference>
<dbReference type="GO" id="GO:0009401">
    <property type="term" value="P:phosphoenolpyruvate-dependent sugar phosphotransferase system"/>
    <property type="evidence" value="ECO:0007669"/>
    <property type="project" value="UniProtKB-KW"/>
</dbReference>
<sequence>MKEGIRTGLPSVSKEEAIRAAGELLNKLGFVNENYIDAMLEREKLVSTYMGMGVAIPHGTSTAKGTVKKSGIVVMQYPEGVDFGDEKAYLVIGIAGVGDEHLEILGRIVESLEDEELLEKLKKEADVDTIMKTFG</sequence>
<reference evidence="13" key="2">
    <citation type="submission" date="2021-04" db="EMBL/GenBank/DDBJ databases">
        <authorList>
            <person name="Gilroy R."/>
        </authorList>
    </citation>
    <scope>NUCLEOTIDE SEQUENCE</scope>
    <source>
        <strain evidence="13">CHK179-28034</strain>
    </source>
</reference>
<gene>
    <name evidence="13" type="ORF">H9968_12925</name>
</gene>
<reference evidence="13" key="1">
    <citation type="journal article" date="2021" name="PeerJ">
        <title>Extensive microbial diversity within the chicken gut microbiome revealed by metagenomics and culture.</title>
        <authorList>
            <person name="Gilroy R."/>
            <person name="Ravi A."/>
            <person name="Getino M."/>
            <person name="Pursley I."/>
            <person name="Horton D.L."/>
            <person name="Alikhan N.F."/>
            <person name="Baker D."/>
            <person name="Gharbi K."/>
            <person name="Hall N."/>
            <person name="Watson M."/>
            <person name="Adriaenssens E.M."/>
            <person name="Foster-Nyarko E."/>
            <person name="Jarju S."/>
            <person name="Secka A."/>
            <person name="Antonio M."/>
            <person name="Oren A."/>
            <person name="Chaudhuri R.R."/>
            <person name="La Ragione R."/>
            <person name="Hildebrand F."/>
            <person name="Pallen M.J."/>
        </authorList>
    </citation>
    <scope>NUCLEOTIDE SEQUENCE</scope>
    <source>
        <strain evidence="13">CHK179-28034</strain>
    </source>
</reference>
<dbReference type="PROSITE" id="PS51094">
    <property type="entry name" value="PTS_EIIA_TYPE_2"/>
    <property type="match status" value="1"/>
</dbReference>
<dbReference type="GO" id="GO:0016301">
    <property type="term" value="F:kinase activity"/>
    <property type="evidence" value="ECO:0007669"/>
    <property type="project" value="UniProtKB-KW"/>
</dbReference>
<dbReference type="EMBL" id="DXBR01000117">
    <property type="protein sequence ID" value="HIZ40795.1"/>
    <property type="molecule type" value="Genomic_DNA"/>
</dbReference>
<evidence type="ECO:0000256" key="1">
    <source>
        <dbReference type="ARBA" id="ARBA00002434"/>
    </source>
</evidence>
<comment type="caution">
    <text evidence="13">The sequence shown here is derived from an EMBL/GenBank/DDBJ whole genome shotgun (WGS) entry which is preliminary data.</text>
</comment>